<reference evidence="2" key="1">
    <citation type="submission" date="2022-10" db="EMBL/GenBank/DDBJ databases">
        <title>Genome assembly of Pristionchus species.</title>
        <authorList>
            <person name="Yoshida K."/>
            <person name="Sommer R.J."/>
        </authorList>
    </citation>
    <scope>NUCLEOTIDE SEQUENCE [LARGE SCALE GENOMIC DNA]</scope>
    <source>
        <strain evidence="2">RS5460</strain>
    </source>
</reference>
<dbReference type="Proteomes" id="UP001328107">
    <property type="component" value="Unassembled WGS sequence"/>
</dbReference>
<proteinExistence type="predicted"/>
<name>A0AAN4Z7H2_9BILA</name>
<dbReference type="EMBL" id="BTRK01000001">
    <property type="protein sequence ID" value="GMR32757.1"/>
    <property type="molecule type" value="Genomic_DNA"/>
</dbReference>
<feature type="non-terminal residue" evidence="1">
    <location>
        <position position="1"/>
    </location>
</feature>
<protein>
    <submittedName>
        <fullName evidence="1">Uncharacterized protein</fullName>
    </submittedName>
</protein>
<accession>A0AAN4Z7H2</accession>
<gene>
    <name evidence="1" type="ORF">PMAYCL1PPCAC_02952</name>
</gene>
<organism evidence="1 2">
    <name type="scientific">Pristionchus mayeri</name>
    <dbReference type="NCBI Taxonomy" id="1317129"/>
    <lineage>
        <taxon>Eukaryota</taxon>
        <taxon>Metazoa</taxon>
        <taxon>Ecdysozoa</taxon>
        <taxon>Nematoda</taxon>
        <taxon>Chromadorea</taxon>
        <taxon>Rhabditida</taxon>
        <taxon>Rhabditina</taxon>
        <taxon>Diplogasteromorpha</taxon>
        <taxon>Diplogasteroidea</taxon>
        <taxon>Neodiplogasteridae</taxon>
        <taxon>Pristionchus</taxon>
    </lineage>
</organism>
<keyword evidence="2" id="KW-1185">Reference proteome</keyword>
<sequence length="198" mass="22925">QGSMFGPFAKAGEQTKRCVFVDEQSKKMYAYMMRKTKEIVQNRKKKTDYLVGTNWHHVQRQTFKIIRDKSVYNDSMEKETAAEPEENERPYETEQMRDVRSVFYNCLLARVHSAWEEGAISARTAHVIIRLIDHGLDEGGLTVDDFTEHLKSIDASSIIIKANKLLKRANDWIFNIWLFNCFLLPSSKKVTSSDVLKG</sequence>
<dbReference type="AlphaFoldDB" id="A0AAN4Z7H2"/>
<evidence type="ECO:0000313" key="2">
    <source>
        <dbReference type="Proteomes" id="UP001328107"/>
    </source>
</evidence>
<comment type="caution">
    <text evidence="1">The sequence shown here is derived from an EMBL/GenBank/DDBJ whole genome shotgun (WGS) entry which is preliminary data.</text>
</comment>
<feature type="non-terminal residue" evidence="1">
    <location>
        <position position="198"/>
    </location>
</feature>
<evidence type="ECO:0000313" key="1">
    <source>
        <dbReference type="EMBL" id="GMR32757.1"/>
    </source>
</evidence>